<keyword evidence="1" id="KW-0479">Metal-binding</keyword>
<dbReference type="Proteomes" id="UP001341840">
    <property type="component" value="Unassembled WGS sequence"/>
</dbReference>
<feature type="non-terminal residue" evidence="4">
    <location>
        <position position="95"/>
    </location>
</feature>
<feature type="compositionally biased region" description="Low complexity" evidence="2">
    <location>
        <begin position="66"/>
        <end position="75"/>
    </location>
</feature>
<dbReference type="InterPro" id="IPR036875">
    <property type="entry name" value="Znf_CCHC_sf"/>
</dbReference>
<dbReference type="EMBL" id="JASCZI010215619">
    <property type="protein sequence ID" value="MED6202511.1"/>
    <property type="molecule type" value="Genomic_DNA"/>
</dbReference>
<accession>A0ABU6XYY6</accession>
<feature type="compositionally biased region" description="Polar residues" evidence="2">
    <location>
        <begin position="81"/>
        <end position="95"/>
    </location>
</feature>
<name>A0ABU6XYY6_9FABA</name>
<dbReference type="SUPFAM" id="SSF57756">
    <property type="entry name" value="Retrovirus zinc finger-like domains"/>
    <property type="match status" value="1"/>
</dbReference>
<evidence type="ECO:0000256" key="1">
    <source>
        <dbReference type="PROSITE-ProRule" id="PRU00047"/>
    </source>
</evidence>
<reference evidence="4 5" key="1">
    <citation type="journal article" date="2023" name="Plants (Basel)">
        <title>Bridging the Gap: Combining Genomics and Transcriptomics Approaches to Understand Stylosanthes scabra, an Orphan Legume from the Brazilian Caatinga.</title>
        <authorList>
            <person name="Ferreira-Neto J.R.C."/>
            <person name="da Silva M.D."/>
            <person name="Binneck E."/>
            <person name="de Melo N.F."/>
            <person name="da Silva R.H."/>
            <person name="de Melo A.L.T.M."/>
            <person name="Pandolfi V."/>
            <person name="Bustamante F.O."/>
            <person name="Brasileiro-Vidal A.C."/>
            <person name="Benko-Iseppon A.M."/>
        </authorList>
    </citation>
    <scope>NUCLEOTIDE SEQUENCE [LARGE SCALE GENOMIC DNA]</scope>
    <source>
        <tissue evidence="4">Leaves</tissue>
    </source>
</reference>
<feature type="non-terminal residue" evidence="4">
    <location>
        <position position="1"/>
    </location>
</feature>
<keyword evidence="1" id="KW-0862">Zinc</keyword>
<evidence type="ECO:0000256" key="2">
    <source>
        <dbReference type="SAM" id="MobiDB-lite"/>
    </source>
</evidence>
<proteinExistence type="predicted"/>
<protein>
    <recommendedName>
        <fullName evidence="3">CCHC-type domain-containing protein</fullName>
    </recommendedName>
</protein>
<evidence type="ECO:0000313" key="4">
    <source>
        <dbReference type="EMBL" id="MED6202511.1"/>
    </source>
</evidence>
<keyword evidence="5" id="KW-1185">Reference proteome</keyword>
<gene>
    <name evidence="4" type="ORF">PIB30_106343</name>
</gene>
<feature type="domain" description="CCHC-type" evidence="3">
    <location>
        <begin position="18"/>
        <end position="31"/>
    </location>
</feature>
<comment type="caution">
    <text evidence="4">The sequence shown here is derived from an EMBL/GenBank/DDBJ whole genome shotgun (WGS) entry which is preliminary data.</text>
</comment>
<evidence type="ECO:0000313" key="5">
    <source>
        <dbReference type="Proteomes" id="UP001341840"/>
    </source>
</evidence>
<dbReference type="PROSITE" id="PS50158">
    <property type="entry name" value="ZF_CCHC"/>
    <property type="match status" value="1"/>
</dbReference>
<sequence>KKPNNDTKLRRRLKEFSCTYCGTKGHTKRSCSHRKADDADVAAAAAAAATANPATPTTNAAAANVATPTANATAPQPSEIDLTQPTYSQPNITEP</sequence>
<dbReference type="InterPro" id="IPR001878">
    <property type="entry name" value="Znf_CCHC"/>
</dbReference>
<feature type="region of interest" description="Disordered" evidence="2">
    <location>
        <begin position="66"/>
        <end position="95"/>
    </location>
</feature>
<keyword evidence="1" id="KW-0863">Zinc-finger</keyword>
<evidence type="ECO:0000259" key="3">
    <source>
        <dbReference type="PROSITE" id="PS50158"/>
    </source>
</evidence>
<organism evidence="4 5">
    <name type="scientific">Stylosanthes scabra</name>
    <dbReference type="NCBI Taxonomy" id="79078"/>
    <lineage>
        <taxon>Eukaryota</taxon>
        <taxon>Viridiplantae</taxon>
        <taxon>Streptophyta</taxon>
        <taxon>Embryophyta</taxon>
        <taxon>Tracheophyta</taxon>
        <taxon>Spermatophyta</taxon>
        <taxon>Magnoliopsida</taxon>
        <taxon>eudicotyledons</taxon>
        <taxon>Gunneridae</taxon>
        <taxon>Pentapetalae</taxon>
        <taxon>rosids</taxon>
        <taxon>fabids</taxon>
        <taxon>Fabales</taxon>
        <taxon>Fabaceae</taxon>
        <taxon>Papilionoideae</taxon>
        <taxon>50 kb inversion clade</taxon>
        <taxon>dalbergioids sensu lato</taxon>
        <taxon>Dalbergieae</taxon>
        <taxon>Pterocarpus clade</taxon>
        <taxon>Stylosanthes</taxon>
    </lineage>
</organism>